<dbReference type="AlphaFoldDB" id="A0A813IVI1"/>
<dbReference type="Proteomes" id="UP000626109">
    <property type="component" value="Unassembled WGS sequence"/>
</dbReference>
<name>A0A813IVI1_POLGL</name>
<evidence type="ECO:0000313" key="2">
    <source>
        <dbReference type="Proteomes" id="UP000626109"/>
    </source>
</evidence>
<comment type="caution">
    <text evidence="1">The sequence shown here is derived from an EMBL/GenBank/DDBJ whole genome shotgun (WGS) entry which is preliminary data.</text>
</comment>
<protein>
    <submittedName>
        <fullName evidence="1">Uncharacterized protein</fullName>
    </submittedName>
</protein>
<evidence type="ECO:0000313" key="1">
    <source>
        <dbReference type="EMBL" id="CAE8656595.1"/>
    </source>
</evidence>
<dbReference type="EMBL" id="CAJNNW010014420">
    <property type="protein sequence ID" value="CAE8656595.1"/>
    <property type="molecule type" value="Genomic_DNA"/>
</dbReference>
<sequence>MRLSFLPRSARGGVNVDDGQDPVDEAAAGRTCRLLYVAVSDLVVRHRLALLALVGACEATPMFVLLPHIPDAVAGKGNMLRPSLPFHIFDKKQGTQQRVLPQEGGWQRKAAQATFVLKSMIES</sequence>
<accession>A0A813IVI1</accession>
<reference evidence="1" key="1">
    <citation type="submission" date="2021-02" db="EMBL/GenBank/DDBJ databases">
        <authorList>
            <person name="Dougan E. K."/>
            <person name="Rhodes N."/>
            <person name="Thang M."/>
            <person name="Chan C."/>
        </authorList>
    </citation>
    <scope>NUCLEOTIDE SEQUENCE</scope>
</reference>
<proteinExistence type="predicted"/>
<organism evidence="1 2">
    <name type="scientific">Polarella glacialis</name>
    <name type="common">Dinoflagellate</name>
    <dbReference type="NCBI Taxonomy" id="89957"/>
    <lineage>
        <taxon>Eukaryota</taxon>
        <taxon>Sar</taxon>
        <taxon>Alveolata</taxon>
        <taxon>Dinophyceae</taxon>
        <taxon>Suessiales</taxon>
        <taxon>Suessiaceae</taxon>
        <taxon>Polarella</taxon>
    </lineage>
</organism>
<gene>
    <name evidence="1" type="ORF">PGLA2088_LOCUS12263</name>
</gene>